<evidence type="ECO:0000259" key="8">
    <source>
        <dbReference type="PROSITE" id="PS51101"/>
    </source>
</evidence>
<dbReference type="GO" id="GO:0008982">
    <property type="term" value="F:protein-N(PI)-phosphohistidine-sugar phosphotransferase activity"/>
    <property type="evidence" value="ECO:0007669"/>
    <property type="project" value="InterPro"/>
</dbReference>
<dbReference type="Pfam" id="PF03830">
    <property type="entry name" value="PTSIIB_sorb"/>
    <property type="match status" value="1"/>
</dbReference>
<feature type="domain" description="PTS EIIB type-4" evidence="8">
    <location>
        <begin position="1"/>
        <end position="167"/>
    </location>
</feature>
<keyword evidence="6" id="KW-0598">Phosphotransferase system</keyword>
<dbReference type="STRING" id="309798.COPRO5265_1192"/>
<dbReference type="eggNOG" id="COG3444">
    <property type="taxonomic scope" value="Bacteria"/>
</dbReference>
<keyword evidence="10" id="KW-1185">Reference proteome</keyword>
<organism evidence="9 10">
    <name type="scientific">Coprothermobacter proteolyticus (strain ATCC 35245 / DSM 5265 / OCM 4 / BT)</name>
    <dbReference type="NCBI Taxonomy" id="309798"/>
    <lineage>
        <taxon>Bacteria</taxon>
        <taxon>Pseudomonadati</taxon>
        <taxon>Coprothermobacterota</taxon>
        <taxon>Coprothermobacteria</taxon>
        <taxon>Coprothermobacterales</taxon>
        <taxon>Coprothermobacteraceae</taxon>
        <taxon>Coprothermobacter</taxon>
    </lineage>
</organism>
<dbReference type="InterPro" id="IPR036667">
    <property type="entry name" value="PTS_IIB_sorbose-sp_sf"/>
</dbReference>
<keyword evidence="4" id="KW-0762">Sugar transport</keyword>
<dbReference type="RefSeq" id="WP_012543786.1">
    <property type="nucleotide sequence ID" value="NC_011295.1"/>
</dbReference>
<proteinExistence type="predicted"/>
<dbReference type="PROSITE" id="PS51101">
    <property type="entry name" value="PTS_EIIB_TYPE_4"/>
    <property type="match status" value="1"/>
</dbReference>
<keyword evidence="7" id="KW-0418">Kinase</keyword>
<evidence type="ECO:0000256" key="3">
    <source>
        <dbReference type="ARBA" id="ARBA00022490"/>
    </source>
</evidence>
<dbReference type="Gene3D" id="3.40.35.10">
    <property type="entry name" value="Phosphotransferase system, sorbose subfamily IIB component"/>
    <property type="match status" value="1"/>
</dbReference>
<keyword evidence="3" id="KW-0963">Cytoplasm</keyword>
<dbReference type="GO" id="GO:0016301">
    <property type="term" value="F:kinase activity"/>
    <property type="evidence" value="ECO:0007669"/>
    <property type="project" value="UniProtKB-KW"/>
</dbReference>
<evidence type="ECO:0000256" key="7">
    <source>
        <dbReference type="ARBA" id="ARBA00022777"/>
    </source>
</evidence>
<dbReference type="OrthoDB" id="9788818at2"/>
<dbReference type="SUPFAM" id="SSF52728">
    <property type="entry name" value="PTS IIb component"/>
    <property type="match status" value="1"/>
</dbReference>
<evidence type="ECO:0000256" key="5">
    <source>
        <dbReference type="ARBA" id="ARBA00022679"/>
    </source>
</evidence>
<accession>B5Y9Q3</accession>
<dbReference type="Proteomes" id="UP000001732">
    <property type="component" value="Chromosome"/>
</dbReference>
<comment type="subcellular location">
    <subcellularLocation>
        <location evidence="1">Cytoplasm</location>
    </subcellularLocation>
</comment>
<protein>
    <submittedName>
        <fullName evidence="9">PTS system sorbose subfamily IIB component</fullName>
    </submittedName>
</protein>
<keyword evidence="5" id="KW-0808">Transferase</keyword>
<dbReference type="GO" id="GO:0009401">
    <property type="term" value="P:phosphoenolpyruvate-dependent sugar phosphotransferase system"/>
    <property type="evidence" value="ECO:0007669"/>
    <property type="project" value="UniProtKB-KW"/>
</dbReference>
<reference evidence="9 10" key="2">
    <citation type="journal article" date="2014" name="Genome Announc.">
        <title>Complete Genome Sequence of Coprothermobacter proteolyticus DSM 5265.</title>
        <authorList>
            <person name="Alexiev A."/>
            <person name="Coil D.A."/>
            <person name="Badger J.H."/>
            <person name="Enticknap J."/>
            <person name="Ward N."/>
            <person name="Robb F.T."/>
            <person name="Eisen J.A."/>
        </authorList>
    </citation>
    <scope>NUCLEOTIDE SEQUENCE [LARGE SCALE GENOMIC DNA]</scope>
    <source>
        <strain evidence="10">ATCC 35245 / DSM 5265 / OCM 4 / BT</strain>
    </source>
</reference>
<dbReference type="EMBL" id="CP001145">
    <property type="protein sequence ID" value="ACI17134.1"/>
    <property type="molecule type" value="Genomic_DNA"/>
</dbReference>
<dbReference type="KEGG" id="cpo:COPRO5265_1192"/>
<evidence type="ECO:0000256" key="2">
    <source>
        <dbReference type="ARBA" id="ARBA00022448"/>
    </source>
</evidence>
<dbReference type="HOGENOM" id="CLU_116175_0_0_9"/>
<gene>
    <name evidence="9" type="ordered locus">COPRO5265_1192</name>
</gene>
<evidence type="ECO:0000313" key="10">
    <source>
        <dbReference type="Proteomes" id="UP000001732"/>
    </source>
</evidence>
<evidence type="ECO:0000256" key="6">
    <source>
        <dbReference type="ARBA" id="ARBA00022683"/>
    </source>
</evidence>
<keyword evidence="2" id="KW-0813">Transport</keyword>
<dbReference type="InterPro" id="IPR004720">
    <property type="entry name" value="PTS_IIB_sorbose-sp"/>
</dbReference>
<evidence type="ECO:0000256" key="1">
    <source>
        <dbReference type="ARBA" id="ARBA00004496"/>
    </source>
</evidence>
<dbReference type="AlphaFoldDB" id="B5Y9Q3"/>
<evidence type="ECO:0000313" key="9">
    <source>
        <dbReference type="EMBL" id="ACI17134.1"/>
    </source>
</evidence>
<reference evidence="10" key="1">
    <citation type="submission" date="2008-08" db="EMBL/GenBank/DDBJ databases">
        <title>The complete genome sequence of Coprothermobacter proteolyticus strain ATCC 5245 / DSM 5265 / BT.</title>
        <authorList>
            <person name="Dodson R.J."/>
            <person name="Durkin A.S."/>
            <person name="Wu M."/>
            <person name="Eisen J."/>
            <person name="Sutton G."/>
        </authorList>
    </citation>
    <scope>NUCLEOTIDE SEQUENCE [LARGE SCALE GENOMIC DNA]</scope>
    <source>
        <strain evidence="10">ATCC 35245 / DSM 5265 / OCM 4 / BT</strain>
    </source>
</reference>
<name>B5Y9Q3_COPPD</name>
<sequence length="169" mass="18519">MVKLIRVDDRLIHGQVITKWIRYTDATSVVAVDDETAKNPALKSIAAMAVPKGVKCAVCSLEEAVSVVEAMDGEKEKIMVIVRYIPAAWELVRSGLKPARVNIGNVAKKRDVSQGVFEVTHTIFITRSDIESLLEIENAGIDVDFQLLPETPLYSWKNVKASLNGVKGG</sequence>
<dbReference type="GO" id="GO:0005737">
    <property type="term" value="C:cytoplasm"/>
    <property type="evidence" value="ECO:0007669"/>
    <property type="project" value="UniProtKB-SubCell"/>
</dbReference>
<evidence type="ECO:0000256" key="4">
    <source>
        <dbReference type="ARBA" id="ARBA00022597"/>
    </source>
</evidence>